<organism evidence="2 3">
    <name type="scientific">Musa acuminata subsp. malaccensis</name>
    <name type="common">Wild banana</name>
    <name type="synonym">Musa malaccensis</name>
    <dbReference type="NCBI Taxonomy" id="214687"/>
    <lineage>
        <taxon>Eukaryota</taxon>
        <taxon>Viridiplantae</taxon>
        <taxon>Streptophyta</taxon>
        <taxon>Embryophyta</taxon>
        <taxon>Tracheophyta</taxon>
        <taxon>Spermatophyta</taxon>
        <taxon>Magnoliopsida</taxon>
        <taxon>Liliopsida</taxon>
        <taxon>Zingiberales</taxon>
        <taxon>Musaceae</taxon>
        <taxon>Musa</taxon>
    </lineage>
</organism>
<reference evidence="2" key="2">
    <citation type="submission" date="2021-05" db="UniProtKB">
        <authorList>
            <consortium name="EnsemblPlants"/>
        </authorList>
    </citation>
    <scope>IDENTIFICATION</scope>
    <source>
        <strain evidence="2">subsp. malaccensis</strain>
    </source>
</reference>
<dbReference type="EMBL" id="HG996475">
    <property type="protein sequence ID" value="CAG1865118.1"/>
    <property type="molecule type" value="Genomic_DNA"/>
</dbReference>
<evidence type="ECO:0000313" key="1">
    <source>
        <dbReference type="EMBL" id="CAG1865118.1"/>
    </source>
</evidence>
<dbReference type="Gramene" id="Ma11_t20000.1">
    <property type="protein sequence ID" value="Ma11_p20000.1"/>
    <property type="gene ID" value="Ma11_g20000"/>
</dbReference>
<protein>
    <submittedName>
        <fullName evidence="1">(wild Malaysian banana) hypothetical protein</fullName>
    </submittedName>
</protein>
<sequence length="34" mass="3566">MTTRITPGVGANLLGQHSAERNRNATTCVGNLDP</sequence>
<evidence type="ECO:0000313" key="3">
    <source>
        <dbReference type="Proteomes" id="UP000012960"/>
    </source>
</evidence>
<keyword evidence="3" id="KW-1185">Reference proteome</keyword>
<reference evidence="1" key="1">
    <citation type="submission" date="2021-03" db="EMBL/GenBank/DDBJ databases">
        <authorList>
            <consortium name="Genoscope - CEA"/>
            <person name="William W."/>
        </authorList>
    </citation>
    <scope>NUCLEOTIDE SEQUENCE</scope>
    <source>
        <strain evidence="1">Doubled-haploid Pahang</strain>
    </source>
</reference>
<dbReference type="Proteomes" id="UP000012960">
    <property type="component" value="Unplaced"/>
</dbReference>
<name>A0A804L9S6_MUSAM</name>
<dbReference type="InParanoid" id="A0A804L9S6"/>
<gene>
    <name evidence="1" type="ORF">GSMUA_05100.1</name>
</gene>
<accession>A0A804L9S6</accession>
<evidence type="ECO:0000313" key="2">
    <source>
        <dbReference type="EnsemblPlants" id="Ma11_p20000.1"/>
    </source>
</evidence>
<proteinExistence type="predicted"/>
<dbReference type="AlphaFoldDB" id="A0A804L9S6"/>
<dbReference type="EnsemblPlants" id="Ma11_t20000.1">
    <property type="protein sequence ID" value="Ma11_p20000.1"/>
    <property type="gene ID" value="Ma11_g20000"/>
</dbReference>